<reference evidence="2 3" key="1">
    <citation type="journal article" date="2015" name="Genome Biol.">
        <title>Comparative genomics of Steinernema reveals deeply conserved gene regulatory networks.</title>
        <authorList>
            <person name="Dillman A.R."/>
            <person name="Macchietto M."/>
            <person name="Porter C.F."/>
            <person name="Rogers A."/>
            <person name="Williams B."/>
            <person name="Antoshechkin I."/>
            <person name="Lee M.M."/>
            <person name="Goodwin Z."/>
            <person name="Lu X."/>
            <person name="Lewis E.E."/>
            <person name="Goodrich-Blair H."/>
            <person name="Stock S.P."/>
            <person name="Adams B.J."/>
            <person name="Sternberg P.W."/>
            <person name="Mortazavi A."/>
        </authorList>
    </citation>
    <scope>NUCLEOTIDE SEQUENCE [LARGE SCALE GENOMIC DNA]</scope>
    <source>
        <strain evidence="2 3">ALL</strain>
    </source>
</reference>
<feature type="region of interest" description="Disordered" evidence="1">
    <location>
        <begin position="238"/>
        <end position="299"/>
    </location>
</feature>
<dbReference type="EMBL" id="AZBU02000001">
    <property type="protein sequence ID" value="TMS33439.1"/>
    <property type="molecule type" value="Genomic_DNA"/>
</dbReference>
<evidence type="ECO:0000256" key="1">
    <source>
        <dbReference type="SAM" id="MobiDB-lite"/>
    </source>
</evidence>
<evidence type="ECO:0000313" key="3">
    <source>
        <dbReference type="Proteomes" id="UP000298663"/>
    </source>
</evidence>
<organism evidence="2 3">
    <name type="scientific">Steinernema carpocapsae</name>
    <name type="common">Entomopathogenic nematode</name>
    <dbReference type="NCBI Taxonomy" id="34508"/>
    <lineage>
        <taxon>Eukaryota</taxon>
        <taxon>Metazoa</taxon>
        <taxon>Ecdysozoa</taxon>
        <taxon>Nematoda</taxon>
        <taxon>Chromadorea</taxon>
        <taxon>Rhabditida</taxon>
        <taxon>Tylenchina</taxon>
        <taxon>Panagrolaimomorpha</taxon>
        <taxon>Strongyloidoidea</taxon>
        <taxon>Steinernematidae</taxon>
        <taxon>Steinernema</taxon>
    </lineage>
</organism>
<comment type="caution">
    <text evidence="2">The sequence shown here is derived from an EMBL/GenBank/DDBJ whole genome shotgun (WGS) entry which is preliminary data.</text>
</comment>
<feature type="compositionally biased region" description="Basic and acidic residues" evidence="1">
    <location>
        <begin position="238"/>
        <end position="250"/>
    </location>
</feature>
<keyword evidence="3" id="KW-1185">Reference proteome</keyword>
<evidence type="ECO:0000313" key="2">
    <source>
        <dbReference type="EMBL" id="TMS33439.1"/>
    </source>
</evidence>
<sequence>MRRVSVHSEDCNQEGQGQKEQAPIPRRKARRNRFYYPAASIDATYMMRRALFNDTSEDTFYVRPRRRLRRVKPESEPNQVDVTAAIAKAPQVARRAQVIYSEEEDYEKPSKATAVAATSPLKEPQFKESESQSKCEEMIIFDVPAARIDELLNPKQRTVPKQPEMTFYPKPEYTSGRSRQSSTVLHSALHNSDAGLKEAADLFASLKLGRMPLRNVEEDIPLAPVIVSFMKDRRRSVNPDQFKKEAEKAGEGYAPDIPFKDEWSEWSGDEVTPLSTRNWNETDRRRAPLPANHKSRSLC</sequence>
<feature type="region of interest" description="Disordered" evidence="1">
    <location>
        <begin position="1"/>
        <end position="29"/>
    </location>
</feature>
<feature type="compositionally biased region" description="Basic and acidic residues" evidence="1">
    <location>
        <begin position="1"/>
        <end position="10"/>
    </location>
</feature>
<dbReference type="AlphaFoldDB" id="A0A4U8ULJ0"/>
<name>A0A4U8ULJ0_STECR</name>
<accession>A0A4U8ULJ0</accession>
<gene>
    <name evidence="2" type="ORF">L596_001180</name>
</gene>
<dbReference type="EMBL" id="CM016762">
    <property type="protein sequence ID" value="TMS33439.1"/>
    <property type="molecule type" value="Genomic_DNA"/>
</dbReference>
<reference evidence="2 3" key="2">
    <citation type="journal article" date="2019" name="G3 (Bethesda)">
        <title>Hybrid Assembly of the Genome of the Entomopathogenic Nematode Steinernema carpocapsae Identifies the X-Chromosome.</title>
        <authorList>
            <person name="Serra L."/>
            <person name="Macchietto M."/>
            <person name="Macias-Munoz A."/>
            <person name="McGill C.J."/>
            <person name="Rodriguez I.M."/>
            <person name="Rodriguez B."/>
            <person name="Murad R."/>
            <person name="Mortazavi A."/>
        </authorList>
    </citation>
    <scope>NUCLEOTIDE SEQUENCE [LARGE SCALE GENOMIC DNA]</scope>
    <source>
        <strain evidence="2 3">ALL</strain>
    </source>
</reference>
<proteinExistence type="predicted"/>
<protein>
    <submittedName>
        <fullName evidence="2">Uncharacterized protein</fullName>
    </submittedName>
</protein>
<dbReference type="Proteomes" id="UP000298663">
    <property type="component" value="Chromosome X"/>
</dbReference>